<organism evidence="1 2">
    <name type="scientific">Clostridium perfringens</name>
    <dbReference type="NCBI Taxonomy" id="1502"/>
    <lineage>
        <taxon>Bacteria</taxon>
        <taxon>Bacillati</taxon>
        <taxon>Bacillota</taxon>
        <taxon>Clostridia</taxon>
        <taxon>Eubacteriales</taxon>
        <taxon>Clostridiaceae</taxon>
        <taxon>Clostridium</taxon>
    </lineage>
</organism>
<accession>A0AAN5NDI6</accession>
<dbReference type="RefSeq" id="WP_153302728.1">
    <property type="nucleotide sequence ID" value="NZ_CP019579.1"/>
</dbReference>
<evidence type="ECO:0000313" key="1">
    <source>
        <dbReference type="EMBL" id="HAT4299499.1"/>
    </source>
</evidence>
<protein>
    <submittedName>
        <fullName evidence="1">Uncharacterized protein</fullName>
    </submittedName>
</protein>
<dbReference type="Proteomes" id="UP000855421">
    <property type="component" value="Unassembled WGS sequence"/>
</dbReference>
<name>A0AAN5NDI6_CLOPF</name>
<evidence type="ECO:0000313" key="2">
    <source>
        <dbReference type="Proteomes" id="UP000855421"/>
    </source>
</evidence>
<comment type="caution">
    <text evidence="1">The sequence shown here is derived from an EMBL/GenBank/DDBJ whole genome shotgun (WGS) entry which is preliminary data.</text>
</comment>
<dbReference type="EMBL" id="DACTBT010000028">
    <property type="protein sequence ID" value="HAT4299499.1"/>
    <property type="molecule type" value="Genomic_DNA"/>
</dbReference>
<reference evidence="1" key="1">
    <citation type="journal article" date="2018" name="Genome Biol.">
        <title>SKESA: strategic k-mer extension for scrupulous assemblies.</title>
        <authorList>
            <person name="Souvorov A."/>
            <person name="Agarwala R."/>
            <person name="Lipman D.J."/>
        </authorList>
    </citation>
    <scope>NUCLEOTIDE SEQUENCE</scope>
    <source>
        <strain evidence="1">C25</strain>
    </source>
</reference>
<dbReference type="AlphaFoldDB" id="A0AAN5NDI6"/>
<reference evidence="1" key="2">
    <citation type="submission" date="2020-07" db="EMBL/GenBank/DDBJ databases">
        <authorList>
            <consortium name="NCBI Pathogen Detection Project"/>
        </authorList>
    </citation>
    <scope>NUCLEOTIDE SEQUENCE</scope>
    <source>
        <strain evidence="1">C25</strain>
    </source>
</reference>
<gene>
    <name evidence="1" type="ORF">I9063_002903</name>
</gene>
<sequence length="57" mass="6784">MKKVVCPSCGKHDSFWVNDSELIENFDAIYKNEKCECECGAKFKVSTTYKEYEWEYE</sequence>
<proteinExistence type="predicted"/>